<dbReference type="Pfam" id="PF00723">
    <property type="entry name" value="Glyco_hydro_15"/>
    <property type="match status" value="1"/>
</dbReference>
<feature type="domain" description="Trehalase-like N-terminal" evidence="2">
    <location>
        <begin position="5"/>
        <end position="91"/>
    </location>
</feature>
<dbReference type="EC" id="3.2.1.-" evidence="3"/>
<sequence>MYQYGLIGNCQVSALISAHGSLDWLCLPRPDSPPIFGKILDQEGGQFSISASIPSSETTTTQQYLQNTNILVTTVSLPNGDAFRITDFCPRFLQYGRIYRPAALFRIVEPLNGSPSIRVCCKPVSGWDKAPVRPVRGNSHVRYDIRGDYLRLLTNMPLTYLCEETPVILTSKMYFALTWGLGIEDDLVKVSHEFLDQTTKYWQTWVKQCSIPVVYQEEVIRSALALKLNCYEDTGAILAAPTTSLPEEPGGPRNWDYRYCWLRDAHFSLSAFHNLGQFEEMEGFLKFLLNVGYASEQSHDRLAPVYKLSQDLPLPEIEHVNWQGFLGSRPVRSHNQAAEHTQSDVYGEMILTLAPIFFDNRFIDLRTKDHEALVANLVRLCERSISQPDAGPWEIRNGWKEHSFTNLMCWAGLDRAYRMQRAGFLRDLPTNLDSARARAANALLQATKDKALRNGPTDDSYDASLAQLAILGFPDREVCDTTITQIKQALSVRREGKETGFFFRYLRQDDFGKPQSSFVICSFWVVQALAKLGRLAEAKQIMNQILAGANGVGLFAEHFVPDTREQLGNFPQAYSHVGLINAAFAVSPPWSDVL</sequence>
<accession>A0A0S4LBG1</accession>
<dbReference type="RefSeq" id="WP_090896282.1">
    <property type="nucleotide sequence ID" value="NZ_CZPZ01000011.1"/>
</dbReference>
<protein>
    <submittedName>
        <fullName evidence="3">Glycoside hydrolase, family 15</fullName>
        <ecNumber evidence="3">3.2.1.-</ecNumber>
    </submittedName>
</protein>
<dbReference type="InterPro" id="IPR045582">
    <property type="entry name" value="Trehalase-like_N"/>
</dbReference>
<dbReference type="STRING" id="1742973.COMA2_190075"/>
<feature type="domain" description="GH15-like" evidence="1">
    <location>
        <begin position="214"/>
        <end position="583"/>
    </location>
</feature>
<dbReference type="PANTHER" id="PTHR31616:SF0">
    <property type="entry name" value="GLUCAN 1,4-ALPHA-GLUCOSIDASE"/>
    <property type="match status" value="1"/>
</dbReference>
<dbReference type="OrthoDB" id="3902805at2"/>
<keyword evidence="4" id="KW-1185">Reference proteome</keyword>
<dbReference type="GO" id="GO:0004553">
    <property type="term" value="F:hydrolase activity, hydrolyzing O-glycosyl compounds"/>
    <property type="evidence" value="ECO:0007669"/>
    <property type="project" value="UniProtKB-ARBA"/>
</dbReference>
<dbReference type="Proteomes" id="UP000198736">
    <property type="component" value="Unassembled WGS sequence"/>
</dbReference>
<evidence type="ECO:0000313" key="4">
    <source>
        <dbReference type="Proteomes" id="UP000198736"/>
    </source>
</evidence>
<dbReference type="InterPro" id="IPR008928">
    <property type="entry name" value="6-hairpin_glycosidase_sf"/>
</dbReference>
<dbReference type="InterPro" id="IPR012341">
    <property type="entry name" value="6hp_glycosidase-like_sf"/>
</dbReference>
<proteinExistence type="predicted"/>
<evidence type="ECO:0000313" key="3">
    <source>
        <dbReference type="EMBL" id="CUS34869.1"/>
    </source>
</evidence>
<gene>
    <name evidence="3" type="ORF">COMA2_190075</name>
</gene>
<name>A0A0S4LBG1_9BACT</name>
<dbReference type="AlphaFoldDB" id="A0A0S4LBG1"/>
<dbReference type="Gene3D" id="1.50.10.10">
    <property type="match status" value="1"/>
</dbReference>
<evidence type="ECO:0000259" key="2">
    <source>
        <dbReference type="Pfam" id="PF19291"/>
    </source>
</evidence>
<evidence type="ECO:0000259" key="1">
    <source>
        <dbReference type="Pfam" id="PF00723"/>
    </source>
</evidence>
<keyword evidence="3" id="KW-0326">Glycosidase</keyword>
<dbReference type="EMBL" id="CZPZ01000011">
    <property type="protein sequence ID" value="CUS34869.1"/>
    <property type="molecule type" value="Genomic_DNA"/>
</dbReference>
<dbReference type="SUPFAM" id="SSF48208">
    <property type="entry name" value="Six-hairpin glycosidases"/>
    <property type="match status" value="1"/>
</dbReference>
<dbReference type="PANTHER" id="PTHR31616">
    <property type="entry name" value="TREHALASE"/>
    <property type="match status" value="1"/>
</dbReference>
<keyword evidence="3" id="KW-0378">Hydrolase</keyword>
<reference evidence="4" key="1">
    <citation type="submission" date="2015-10" db="EMBL/GenBank/DDBJ databases">
        <authorList>
            <person name="Luecker S."/>
            <person name="Luecker S."/>
        </authorList>
    </citation>
    <scope>NUCLEOTIDE SEQUENCE [LARGE SCALE GENOMIC DNA]</scope>
</reference>
<organism evidence="3 4">
    <name type="scientific">Candidatus Nitrospira nitrificans</name>
    <dbReference type="NCBI Taxonomy" id="1742973"/>
    <lineage>
        <taxon>Bacteria</taxon>
        <taxon>Pseudomonadati</taxon>
        <taxon>Nitrospirota</taxon>
        <taxon>Nitrospiria</taxon>
        <taxon>Nitrospirales</taxon>
        <taxon>Nitrospiraceae</taxon>
        <taxon>Nitrospira</taxon>
    </lineage>
</organism>
<dbReference type="InterPro" id="IPR011613">
    <property type="entry name" value="GH15-like"/>
</dbReference>
<dbReference type="Pfam" id="PF19291">
    <property type="entry name" value="TREH_N"/>
    <property type="match status" value="1"/>
</dbReference>
<dbReference type="GO" id="GO:0005975">
    <property type="term" value="P:carbohydrate metabolic process"/>
    <property type="evidence" value="ECO:0007669"/>
    <property type="project" value="InterPro"/>
</dbReference>